<accession>A0AAD8S5J2</accession>
<keyword evidence="3" id="KW-1185">Reference proteome</keyword>
<dbReference type="GO" id="GO:0005666">
    <property type="term" value="C:RNA polymerase III complex"/>
    <property type="evidence" value="ECO:0007669"/>
    <property type="project" value="InterPro"/>
</dbReference>
<dbReference type="PANTHER" id="PTHR13408:SF10">
    <property type="entry name" value="RNA POLYMERASE III SUBUNIT C4"/>
    <property type="match status" value="1"/>
</dbReference>
<evidence type="ECO:0000256" key="1">
    <source>
        <dbReference type="SAM" id="MobiDB-lite"/>
    </source>
</evidence>
<evidence type="ECO:0008006" key="4">
    <source>
        <dbReference type="Google" id="ProtNLM"/>
    </source>
</evidence>
<proteinExistence type="predicted"/>
<dbReference type="AlphaFoldDB" id="A0AAD8S5J2"/>
<dbReference type="EMBL" id="JAUUTY010000004">
    <property type="protein sequence ID" value="KAK1645193.1"/>
    <property type="molecule type" value="Genomic_DNA"/>
</dbReference>
<reference evidence="2" key="1">
    <citation type="submission" date="2023-07" db="EMBL/GenBank/DDBJ databases">
        <title>A chromosome-level genome assembly of Lolium multiflorum.</title>
        <authorList>
            <person name="Chen Y."/>
            <person name="Copetti D."/>
            <person name="Kolliker R."/>
            <person name="Studer B."/>
        </authorList>
    </citation>
    <scope>NUCLEOTIDE SEQUENCE</scope>
    <source>
        <strain evidence="2">02402/16</strain>
        <tissue evidence="2">Leaf</tissue>
    </source>
</reference>
<dbReference type="InterPro" id="IPR007811">
    <property type="entry name" value="RPC4"/>
</dbReference>
<feature type="compositionally biased region" description="Basic and acidic residues" evidence="1">
    <location>
        <begin position="109"/>
        <end position="119"/>
    </location>
</feature>
<protein>
    <recommendedName>
        <fullName evidence="4">DNA-directed RNA polymerase III subunit RPC4</fullName>
    </recommendedName>
</protein>
<feature type="region of interest" description="Disordered" evidence="1">
    <location>
        <begin position="109"/>
        <end position="134"/>
    </location>
</feature>
<organism evidence="2 3">
    <name type="scientific">Lolium multiflorum</name>
    <name type="common">Italian ryegrass</name>
    <name type="synonym">Lolium perenne subsp. multiflorum</name>
    <dbReference type="NCBI Taxonomy" id="4521"/>
    <lineage>
        <taxon>Eukaryota</taxon>
        <taxon>Viridiplantae</taxon>
        <taxon>Streptophyta</taxon>
        <taxon>Embryophyta</taxon>
        <taxon>Tracheophyta</taxon>
        <taxon>Spermatophyta</taxon>
        <taxon>Magnoliopsida</taxon>
        <taxon>Liliopsida</taxon>
        <taxon>Poales</taxon>
        <taxon>Poaceae</taxon>
        <taxon>BOP clade</taxon>
        <taxon>Pooideae</taxon>
        <taxon>Poodae</taxon>
        <taxon>Poeae</taxon>
        <taxon>Poeae Chloroplast Group 2 (Poeae type)</taxon>
        <taxon>Loliodinae</taxon>
        <taxon>Loliinae</taxon>
        <taxon>Lolium</taxon>
    </lineage>
</organism>
<evidence type="ECO:0000313" key="3">
    <source>
        <dbReference type="Proteomes" id="UP001231189"/>
    </source>
</evidence>
<sequence>MAAKTIREGWPLQPVEASGSQPRRVVACRSGLPRQRPDTSYFAVAARTFSCGCFYTVDTCLLQQAVRTLRYRRLPRPSFSTFPYLERTLHSQFAALRLCILRRRDLMDDKSQRGKEKDVSASAPPHRPKGRLKFTPRVPTKKASKIVPKMEPEEENELQAIDKELLMKLRMAQSAGALERRSRAEINEAHVEVAFGQVNPSIARSSPTHKSSSSVKQEMIDLFSNYMMSEVTTSAAKLPKQSAGPQDFTHPSYNYPPTSLPLRRPFSGDPVLDEDELGEFFSNRTEDGELTAAKELGLMDTEDMMNKPQLLFFQFPASLPLPMVESVAEADMDISEDDETDDSQSKENYKKRRLEAIRGCKLKDMPGGLLGKVLVYKSGKVKMRLGDALFDVSAGMNCAFAQEAVAINTNKKHCCSLGEVNRRAIVTPDIEYLVGSVKRIG</sequence>
<dbReference type="GO" id="GO:0003677">
    <property type="term" value="F:DNA binding"/>
    <property type="evidence" value="ECO:0007669"/>
    <property type="project" value="InterPro"/>
</dbReference>
<gene>
    <name evidence="2" type="ORF">QYE76_062998</name>
</gene>
<dbReference type="PANTHER" id="PTHR13408">
    <property type="entry name" value="DNA-DIRECTED RNA POLYMERASE III"/>
    <property type="match status" value="1"/>
</dbReference>
<dbReference type="Proteomes" id="UP001231189">
    <property type="component" value="Unassembled WGS sequence"/>
</dbReference>
<evidence type="ECO:0000313" key="2">
    <source>
        <dbReference type="EMBL" id="KAK1645193.1"/>
    </source>
</evidence>
<dbReference type="GO" id="GO:0042797">
    <property type="term" value="P:tRNA transcription by RNA polymerase III"/>
    <property type="evidence" value="ECO:0007669"/>
    <property type="project" value="TreeGrafter"/>
</dbReference>
<name>A0AAD8S5J2_LOLMU</name>
<dbReference type="Pfam" id="PF05132">
    <property type="entry name" value="RNA_pol_Rpc4"/>
    <property type="match status" value="1"/>
</dbReference>
<comment type="caution">
    <text evidence="2">The sequence shown here is derived from an EMBL/GenBank/DDBJ whole genome shotgun (WGS) entry which is preliminary data.</text>
</comment>